<proteinExistence type="predicted"/>
<accession>A0A1I1PVD4</accession>
<name>A0A1I1PVD4_9ACTN</name>
<gene>
    <name evidence="1" type="ORF">SAMN05421773_11077</name>
</gene>
<dbReference type="Proteomes" id="UP000199207">
    <property type="component" value="Unassembled WGS sequence"/>
</dbReference>
<evidence type="ECO:0000313" key="1">
    <source>
        <dbReference type="EMBL" id="SFD13809.1"/>
    </source>
</evidence>
<dbReference type="EMBL" id="FOLM01000010">
    <property type="protein sequence ID" value="SFD13809.1"/>
    <property type="molecule type" value="Genomic_DNA"/>
</dbReference>
<dbReference type="AlphaFoldDB" id="A0A1I1PVD4"/>
<protein>
    <submittedName>
        <fullName evidence="1">Uncharacterized protein</fullName>
    </submittedName>
</protein>
<keyword evidence="2" id="KW-1185">Reference proteome</keyword>
<dbReference type="STRING" id="910347.SAMN05421773_11077"/>
<sequence>MQRTAAPTPQGTPTPIPEPLAQRILNRIGTSTSTTARALITGIVRIEARRWWRDNATVPHMPPPEGGGYWDDHDRRLDQRIAVAQAEQAAEAAVQPLVDHLHATLPVINTRAQYHTAVLDTLTTPAVAA</sequence>
<organism evidence="1 2">
    <name type="scientific">Streptomyces aidingensis</name>
    <dbReference type="NCBI Taxonomy" id="910347"/>
    <lineage>
        <taxon>Bacteria</taxon>
        <taxon>Bacillati</taxon>
        <taxon>Actinomycetota</taxon>
        <taxon>Actinomycetes</taxon>
        <taxon>Kitasatosporales</taxon>
        <taxon>Streptomycetaceae</taxon>
        <taxon>Streptomyces</taxon>
    </lineage>
</organism>
<evidence type="ECO:0000313" key="2">
    <source>
        <dbReference type="Proteomes" id="UP000199207"/>
    </source>
</evidence>
<reference evidence="1 2" key="1">
    <citation type="submission" date="2016-10" db="EMBL/GenBank/DDBJ databases">
        <authorList>
            <person name="de Groot N.N."/>
        </authorList>
    </citation>
    <scope>NUCLEOTIDE SEQUENCE [LARGE SCALE GENOMIC DNA]</scope>
    <source>
        <strain evidence="1 2">CGMCC 4.5739</strain>
    </source>
</reference>
<dbReference type="RefSeq" id="WP_093839919.1">
    <property type="nucleotide sequence ID" value="NZ_FOLM01000010.1"/>
</dbReference>